<dbReference type="Pfam" id="PF20585">
    <property type="entry name" value="Pectate_lyase_5"/>
    <property type="match status" value="1"/>
</dbReference>
<feature type="non-terminal residue" evidence="3">
    <location>
        <position position="1"/>
    </location>
</feature>
<feature type="region of interest" description="Disordered" evidence="1">
    <location>
        <begin position="1523"/>
        <end position="1555"/>
    </location>
</feature>
<dbReference type="GO" id="GO:0007156">
    <property type="term" value="P:homophilic cell adhesion via plasma membrane adhesion molecules"/>
    <property type="evidence" value="ECO:0007669"/>
    <property type="project" value="InterPro"/>
</dbReference>
<dbReference type="InterPro" id="IPR044055">
    <property type="entry name" value="RibLong"/>
</dbReference>
<evidence type="ECO:0000259" key="2">
    <source>
        <dbReference type="PROSITE" id="PS50268"/>
    </source>
</evidence>
<dbReference type="InterPro" id="IPR046776">
    <property type="entry name" value="Pectate_lyase_5"/>
</dbReference>
<dbReference type="RefSeq" id="WP_182578692.1">
    <property type="nucleotide sequence ID" value="NZ_JACIVE010000056.1"/>
</dbReference>
<dbReference type="InterPro" id="IPR059115">
    <property type="entry name" value="Rib"/>
</dbReference>
<dbReference type="InterPro" id="IPR012706">
    <property type="entry name" value="Rib_alpha_Esp_rpt"/>
</dbReference>
<dbReference type="InterPro" id="IPR041495">
    <property type="entry name" value="Mub_B2"/>
</dbReference>
<feature type="domain" description="Cadherin" evidence="2">
    <location>
        <begin position="772"/>
        <end position="880"/>
    </location>
</feature>
<dbReference type="Gene3D" id="3.10.20.320">
    <property type="entry name" value="Putative peptidoglycan bound protein (lpxtg motif)"/>
    <property type="match status" value="3"/>
</dbReference>
<dbReference type="NCBIfam" id="NF038186">
    <property type="entry name" value="YPDG_rpt"/>
    <property type="match status" value="3"/>
</dbReference>
<feature type="non-terminal residue" evidence="3">
    <location>
        <position position="2396"/>
    </location>
</feature>
<dbReference type="Pfam" id="PF18957">
    <property type="entry name" value="RibLong"/>
    <property type="match status" value="3"/>
</dbReference>
<feature type="region of interest" description="Disordered" evidence="1">
    <location>
        <begin position="971"/>
        <end position="994"/>
    </location>
</feature>
<dbReference type="NCBIfam" id="TIGR02331">
    <property type="entry name" value="rib_alpha"/>
    <property type="match status" value="3"/>
</dbReference>
<proteinExistence type="predicted"/>
<dbReference type="Pfam" id="PF17966">
    <property type="entry name" value="Muc_B2"/>
    <property type="match status" value="5"/>
</dbReference>
<accession>A0A7W3UHS5</accession>
<dbReference type="EMBL" id="JACIVE010000056">
    <property type="protein sequence ID" value="MBB1095817.1"/>
    <property type="molecule type" value="Genomic_DNA"/>
</dbReference>
<dbReference type="Gene3D" id="2.60.40.4300">
    <property type="match status" value="5"/>
</dbReference>
<dbReference type="Pfam" id="PF08428">
    <property type="entry name" value="Rib"/>
    <property type="match status" value="3"/>
</dbReference>
<feature type="compositionally biased region" description="Polar residues" evidence="1">
    <location>
        <begin position="1523"/>
        <end position="1542"/>
    </location>
</feature>
<dbReference type="GO" id="GO:0016020">
    <property type="term" value="C:membrane"/>
    <property type="evidence" value="ECO:0007669"/>
    <property type="project" value="InterPro"/>
</dbReference>
<evidence type="ECO:0000313" key="4">
    <source>
        <dbReference type="Proteomes" id="UP000534578"/>
    </source>
</evidence>
<evidence type="ECO:0000256" key="1">
    <source>
        <dbReference type="SAM" id="MobiDB-lite"/>
    </source>
</evidence>
<dbReference type="GO" id="GO:0005509">
    <property type="term" value="F:calcium ion binding"/>
    <property type="evidence" value="ECO:0007669"/>
    <property type="project" value="InterPro"/>
</dbReference>
<dbReference type="InterPro" id="IPR002126">
    <property type="entry name" value="Cadherin-like_dom"/>
</dbReference>
<dbReference type="PROSITE" id="PS50268">
    <property type="entry name" value="CADHERIN_2"/>
    <property type="match status" value="1"/>
</dbReference>
<name>A0A7W3UHS5_9LACO</name>
<evidence type="ECO:0000313" key="3">
    <source>
        <dbReference type="EMBL" id="MBB1095817.1"/>
    </source>
</evidence>
<feature type="region of interest" description="Disordered" evidence="1">
    <location>
        <begin position="1585"/>
        <end position="1606"/>
    </location>
</feature>
<dbReference type="Proteomes" id="UP000534578">
    <property type="component" value="Unassembled WGS sequence"/>
</dbReference>
<sequence>TDLSGTAENNAPVTGLAAKDDNVITSNGNGVVTGKNSKGTWAAMDATTPAAPEAYKNSQDVTDWSSFINALEDANVDNINITHDITVTGKTGSLGGQSLGYNGCLTFKKENVARKVTITGNGNTIDFGHYSLMFQDANQKNGSGWDIIIDDTKLKGVSKDGSGQTSATEPGQFGLISFADVNSDNQKKDTVTFNNVTANVEGRSVITGAGLNHSGEYYTLVLTGDNDVTASEDLKFQGTSGSALDAGYVRIDNGTTNINVTSAYDGSNNYGGNAIRTAQTDIHNNDGSTIYTFDIKKGATLNITGGANARGIYAVDGVHGTANIDGTVNMDLGTGHSMAVFAGQLNVGKDGVLDVTAATDATPDFGQVARSISNFNGGQYGVINIGVGQPINTTNVDSTTINDDGIIRVKRTSTNSGMNPIISMGSGSSAVLKGTFTINVNQGATLDLQDSRQQTNLGMIFVSGSSANSNINIVNPKYVNLQRLNTPLPSNGSDLIYLEGGGQSGRTNGVHISNTPIAEWQAANTSTAPNFTWMVQSVNSMNNWGTNAGSGFTVAGQTAAQNKDGQEKFLYSNGNVIMAPSQSGTNSFEYNGSQTVNKNSNQGIIVQGAGSVNYYTPYLNQFLNNYSYWTPQRLAMGSQLLTPDSPVPVKDNDLYDPEVQTINGNTRETLNDLDPKDGIKDLLKATMDADGNWTKTTVPVDGNVQSVAWYTPADATDWSNNMSGIDAPTNPEGNLKTTDTSAWAKVTYNDGSIDFVNIPLNITDKTNADIYTPSYQDTSVKQGESVTTEAPTYTTDDGKAATAPAGTTYKIDDSFKAPAGATVTIDSTTGKITVNAGANTPVGEIDVPVTVTYPGDNSTDNVTAKITVTASDANTYTPSYQDTTVKRGSETTIPVTITGADGKTTTVPAGTQFKAGDFTTPDGATIAVDPTSGEIKVTTKDNTPVGEVDIPVTVTYPDGSVDNTTAKVTISNNDADNYNPKYNPAKVNQGGKVETGVPSYGEGITAPTGTTYKIPDGTTYPTGVTATVDPNTGNVTVTTSSNTPEGPIFVPVTVTYPDGSQETIDAPIAVGSNTFIGTDYSVTVETNLNNLHETTANSMYPDATSTISKITYWNNNDVRKGINTQGTVVYDRANGTGNLTGVSAEWTTPINTNVDSATSSETLPGTGTSTVSDVNPAIKVTYGANSDLIKDTGNGLFTPQGGNQTVRWYGNAVTVQGATPVADAASKKLVVSPAKAGDALTDAEKALLDLTNLDKLTANKPVSYTWANDLKAGDTKGTVKITFSDKAKDGQATYLNVELPAGSLNVGTEDATGKPIVTPQGQEPNPEQGIGNVPDLPTGTTYTWKDGEPDVSKIGESPVTVTVHYPDGNTQDVPTTIIVTGTEKPTDPTSDDQKDLFKTVTRTIDGTTPDGKKVSDPQTVVFARTKTVTEQDGKAVTTYGDYKVFENGAQTDKTTGSFAKVDVPQVDGYTSQVDGNNATVIPAVDNVTPDTENVTVNVTYKETDAHKYTPEGQDVHTNIGGTPEASQGIGNIPSLPTGTTYTWKDGEPDTKTPGTKDAVVVVNYPDGSSEDVPVKVIVSEATPTPIVTPQGQEPNPEQGIGNVPDLPTGTTYTWKDGKTPDVSKIGESPVTVTVHYPDGNTQDVPTTIIVTGTEKPTDPTSDDQKDLFKTVTRTIDGTTPDGKKVSDPQTVVFARTKTVIEQDGKAVTTFGDYKVFENGAQTDKTTGSFAQVDVPQVDGYTSQVDGNDATVIPANNNVTPNTADVTVNVTYNIDSETQQYQFVDKTNGQNVGDPISVKGDFGKQVRVSLTVPDNYELAEGQTLPTETPVLGVTNPVIKIYLDHKTEDVTNDPSEDKNVNKTITRTIDYVDPTTGETKQYKVQSVQFHRTATKDLVTGDVNYGAWSPVGTPKFDAVTAPTIDGYTASNADAAPAMDVTAKTEDSTVTFVYGADQHSQLINYVDKDGNVIKHYDVTGKTGETVDTNIQSNVPEGWIITDKTVPGQITFGSDNPAPINVTIEHGTKDVTNDPSQADKVNKTVTRTIDLDIAGKTSEYTKQNVTLHRSATEDLVTGEVTYGAWNVDGAKFNAVPAPEEAGYTVTNPNAAPEVAVTGDTQDSTVTFNYTANDQTTTIKYVNNADHNDVVDTKVVSGKTGETVNVTYTAPENWKIVAGQPTGETITFGSTPVEDTIVYVEHGTEDVTDTDADAKSTVTETINVTTPDGKTTPIVKSVTFNRTATKDLVTGKVSYGAWSDNGTYTFPSYTAPEEPGYTPSQNEVPAQTVKPGDKDLVFDITYSAGEHTQVINYVDKDGKVINTYNVTGKTGETVQTNVEKNVPKNWVIVGGQEITTAVTFGSDNPAPINVTIEHGTEDVTKTDADAKSTVTETINVTTPDGKT</sequence>
<protein>
    <recommendedName>
        <fullName evidence="2">Cadherin domain-containing protein</fullName>
    </recommendedName>
</protein>
<reference evidence="3 4" key="1">
    <citation type="submission" date="2020-07" db="EMBL/GenBank/DDBJ databases">
        <title>Description of Limosilactobacillus balticus sp. nov., Limosilactobacillus agrestis sp. nov., Limosilactobacillus albertensis sp. nov., Limosilactobacillus rudii sp. nov., Limosilactobacillus fastidiosus sp. nov., five novel Limosilactobacillus species isolated from the vertebrate gastrointestinal tract, and proposal of 6 subspecies of Limosilactobacillus reuteri adapted to the gastrointestinal tract of specific vertebrate hosts.</title>
        <authorList>
            <person name="Li F."/>
            <person name="Cheng C."/>
            <person name="Zheng J."/>
            <person name="Quevedo R.M."/>
            <person name="Li J."/>
            <person name="Roos S."/>
            <person name="Gaenzle M.G."/>
            <person name="Walter J."/>
        </authorList>
    </citation>
    <scope>NUCLEOTIDE SEQUENCE [LARGE SCALE GENOMIC DNA]</scope>
    <source>
        <strain evidence="3 4">BG-MG3-A</strain>
    </source>
</reference>
<organism evidence="3 4">
    <name type="scientific">Limosilactobacillus agrestis</name>
    <dbReference type="NCBI Taxonomy" id="2759748"/>
    <lineage>
        <taxon>Bacteria</taxon>
        <taxon>Bacillati</taxon>
        <taxon>Bacillota</taxon>
        <taxon>Bacilli</taxon>
        <taxon>Lactobacillales</taxon>
        <taxon>Lactobacillaceae</taxon>
        <taxon>Limosilactobacillus</taxon>
    </lineage>
</organism>
<feature type="compositionally biased region" description="Polar residues" evidence="1">
    <location>
        <begin position="1585"/>
        <end position="1595"/>
    </location>
</feature>
<comment type="caution">
    <text evidence="3">The sequence shown here is derived from an EMBL/GenBank/DDBJ whole genome shotgun (WGS) entry which is preliminary data.</text>
</comment>
<gene>
    <name evidence="3" type="ORF">H5R92_06415</name>
</gene>